<name>A0ACB8VIU6_9TELE</name>
<protein>
    <submittedName>
        <fullName evidence="1">Uncharacterized protein</fullName>
    </submittedName>
</protein>
<keyword evidence="2" id="KW-1185">Reference proteome</keyword>
<comment type="caution">
    <text evidence="1">The sequence shown here is derived from an EMBL/GenBank/DDBJ whole genome shotgun (WGS) entry which is preliminary data.</text>
</comment>
<reference evidence="1" key="1">
    <citation type="submission" date="2022-04" db="EMBL/GenBank/DDBJ databases">
        <title>Jade perch genome.</title>
        <authorList>
            <person name="Chao B."/>
        </authorList>
    </citation>
    <scope>NUCLEOTIDE SEQUENCE</scope>
    <source>
        <strain evidence="1">CB-2022</strain>
    </source>
</reference>
<evidence type="ECO:0000313" key="1">
    <source>
        <dbReference type="EMBL" id="KAI3355580.1"/>
    </source>
</evidence>
<sequence>MEADRKLLLKLGRLAFEHLEKGNIMFYQEDLEQCGLDVTEASVYSGVCTEIFRTECVILQKTVYCFVHLSIQEFLAAVYMFHCYTNRNTEYHQEIQEFLKSENRPQKKLSEIHCSALAYMLQMSEEVLDELDLKKYNTSNQGRQRLIPAVRNCRKARLRGCGLSETHCEVLYSALQSNPSHLRELDLSYNTHLKDSGVKLLSAGLESQHCRLEILRLTDCQITLQACVWLASALKSNPFHLREFDLSKNFLQDSGVNILSDYMQSPHCRLKTLRVESCRLSNSSCVSLASALKCNPSHLRELDLNLNDLQDSGLTLLSAGLESQNCKLESLRLLAPPRAAASLAYLVFLLASSPPLQSSLQLSGAARLSAPAASAPRQAVTPTAGQTLIWSSSSLPGNATVTLRSGQTQQGILLGQHDANIRALISANQTLAQQVASLSAQLASLQAPAAPTDQRNQPETGDDQQRDLQGGAPRTASQVCLPSARDLYSSASYSFSSSPYHSLTTFPRFTLCWGCCWGKALTWAEARFAGRTFSGLTFSAFLEEFRRVFESPATPFCASSRLFTITQDQALGRGLHPGVSDPGGRGGLDRGRVVCRLLQWAPARRRERRPAPVSPEIPNSPGGPPPNSASRAPESPSVPTPEEPMQVGGAHLSPEERNRRLRAATVCFQLQRFSLQALIDSGAEENFIDEQAGIPSEPLERPRNALAVDGRILAQVTHRTLPVKLVLSGNHVESIQLLVISSPATPLIIGYPWLATHNPHMDWAVGKVLSWSLYCHKHCLQSALSPTGEAPTPHSPLIEPVDLSGVPPAYHDLQEVFNKDKALSLPPHRPYDCAIELLPDAPLPSSRLYNLTRPEQEAMEGYINDSMACWHHPPLNISSATIFTKLDLHTQRLPTTWCGSGRGTNGRQPSTPPWATSEYLVMMPFGLTNAPAVFQALINDVLRDFLNRFVFVYLDDILIYSRNLPDHQLHVRQVLQRLLENRLFVKKEKCEFHASQVDFLGFIIKEGCVQADPAKVRAVAEWPIPTNRKLLQRFLGFANFYRRFIRNYSQEAAPLTALTSPSRPFVWSEEVEKAFNRLRTLFTTAPVLVQPDPAQQFVVEVDASDIGVGAVLSQRRGSDGRLHPCAAFSRRLSPAEANYDVGNRELLAVKMALEEWRHWLEGSTQPFVVWTDHKNLAYIQTAKRLNSRQARWALFFSRFDFVLTYRPGSRNIKPDALSRQFSVEEKVQEEEHPSYLQGHRCYHLGHRERRPAGSTAAARPQAGTSGPLVCP</sequence>
<proteinExistence type="predicted"/>
<accession>A0ACB8VIU6</accession>
<dbReference type="Proteomes" id="UP000831701">
    <property type="component" value="Chromosome 21"/>
</dbReference>
<gene>
    <name evidence="1" type="ORF">L3Q82_018413</name>
</gene>
<evidence type="ECO:0000313" key="2">
    <source>
        <dbReference type="Proteomes" id="UP000831701"/>
    </source>
</evidence>
<dbReference type="EMBL" id="CM041551">
    <property type="protein sequence ID" value="KAI3355580.1"/>
    <property type="molecule type" value="Genomic_DNA"/>
</dbReference>
<organism evidence="1 2">
    <name type="scientific">Scortum barcoo</name>
    <name type="common">barcoo grunter</name>
    <dbReference type="NCBI Taxonomy" id="214431"/>
    <lineage>
        <taxon>Eukaryota</taxon>
        <taxon>Metazoa</taxon>
        <taxon>Chordata</taxon>
        <taxon>Craniata</taxon>
        <taxon>Vertebrata</taxon>
        <taxon>Euteleostomi</taxon>
        <taxon>Actinopterygii</taxon>
        <taxon>Neopterygii</taxon>
        <taxon>Teleostei</taxon>
        <taxon>Neoteleostei</taxon>
        <taxon>Acanthomorphata</taxon>
        <taxon>Eupercaria</taxon>
        <taxon>Centrarchiformes</taxon>
        <taxon>Terapontoidei</taxon>
        <taxon>Terapontidae</taxon>
        <taxon>Scortum</taxon>
    </lineage>
</organism>